<protein>
    <submittedName>
        <fullName evidence="2">Uncharacterized protein</fullName>
    </submittedName>
</protein>
<feature type="chain" id="PRO_5022943019" evidence="1">
    <location>
        <begin position="19"/>
        <end position="88"/>
    </location>
</feature>
<dbReference type="EMBL" id="CM017658">
    <property type="protein sequence ID" value="TYI59928.1"/>
    <property type="molecule type" value="Genomic_DNA"/>
</dbReference>
<dbReference type="Proteomes" id="UP000323597">
    <property type="component" value="Chromosome D10"/>
</dbReference>
<proteinExistence type="predicted"/>
<dbReference type="AlphaFoldDB" id="A0A5D2T708"/>
<organism evidence="2 3">
    <name type="scientific">Gossypium mustelinum</name>
    <name type="common">Cotton</name>
    <name type="synonym">Gossypium caicoense</name>
    <dbReference type="NCBI Taxonomy" id="34275"/>
    <lineage>
        <taxon>Eukaryota</taxon>
        <taxon>Viridiplantae</taxon>
        <taxon>Streptophyta</taxon>
        <taxon>Embryophyta</taxon>
        <taxon>Tracheophyta</taxon>
        <taxon>Spermatophyta</taxon>
        <taxon>Magnoliopsida</taxon>
        <taxon>eudicotyledons</taxon>
        <taxon>Gunneridae</taxon>
        <taxon>Pentapetalae</taxon>
        <taxon>rosids</taxon>
        <taxon>malvids</taxon>
        <taxon>Malvales</taxon>
        <taxon>Malvaceae</taxon>
        <taxon>Malvoideae</taxon>
        <taxon>Gossypium</taxon>
    </lineage>
</organism>
<gene>
    <name evidence="2" type="ORF">E1A91_D10G070300v1</name>
</gene>
<name>A0A5D2T708_GOSMU</name>
<evidence type="ECO:0000256" key="1">
    <source>
        <dbReference type="SAM" id="SignalP"/>
    </source>
</evidence>
<keyword evidence="1" id="KW-0732">Signal</keyword>
<keyword evidence="3" id="KW-1185">Reference proteome</keyword>
<feature type="signal peptide" evidence="1">
    <location>
        <begin position="1"/>
        <end position="18"/>
    </location>
</feature>
<reference evidence="2 3" key="1">
    <citation type="submission" date="2019-07" db="EMBL/GenBank/DDBJ databases">
        <title>WGS assembly of Gossypium mustelinum.</title>
        <authorList>
            <person name="Chen Z.J."/>
            <person name="Sreedasyam A."/>
            <person name="Ando A."/>
            <person name="Song Q."/>
            <person name="De L."/>
            <person name="Hulse-Kemp A."/>
            <person name="Ding M."/>
            <person name="Ye W."/>
            <person name="Kirkbride R."/>
            <person name="Jenkins J."/>
            <person name="Plott C."/>
            <person name="Lovell J."/>
            <person name="Lin Y.-M."/>
            <person name="Vaughn R."/>
            <person name="Liu B."/>
            <person name="Li W."/>
            <person name="Simpson S."/>
            <person name="Scheffler B."/>
            <person name="Saski C."/>
            <person name="Grover C."/>
            <person name="Hu G."/>
            <person name="Conover J."/>
            <person name="Carlson J."/>
            <person name="Shu S."/>
            <person name="Boston L."/>
            <person name="Williams M."/>
            <person name="Peterson D."/>
            <person name="Mcgee K."/>
            <person name="Jones D."/>
            <person name="Wendel J."/>
            <person name="Stelly D."/>
            <person name="Grimwood J."/>
            <person name="Schmutz J."/>
        </authorList>
    </citation>
    <scope>NUCLEOTIDE SEQUENCE [LARGE SCALE GENOMIC DNA]</scope>
    <source>
        <strain evidence="2">1408120.09</strain>
    </source>
</reference>
<evidence type="ECO:0000313" key="2">
    <source>
        <dbReference type="EMBL" id="TYI59928.1"/>
    </source>
</evidence>
<sequence>MLCVLPFFLSCLQDLVLCSFPMDLIIKIKSFEIYFCFCASSFGYLILILLFFPADSVFLGIRLLNRPQPIFSRFVLFFSVNECVINKN</sequence>
<accession>A0A5D2T708</accession>
<evidence type="ECO:0000313" key="3">
    <source>
        <dbReference type="Proteomes" id="UP000323597"/>
    </source>
</evidence>